<organism evidence="1 2">
    <name type="scientific">Atta colombica</name>
    <dbReference type="NCBI Taxonomy" id="520822"/>
    <lineage>
        <taxon>Eukaryota</taxon>
        <taxon>Metazoa</taxon>
        <taxon>Ecdysozoa</taxon>
        <taxon>Arthropoda</taxon>
        <taxon>Hexapoda</taxon>
        <taxon>Insecta</taxon>
        <taxon>Pterygota</taxon>
        <taxon>Neoptera</taxon>
        <taxon>Endopterygota</taxon>
        <taxon>Hymenoptera</taxon>
        <taxon>Apocrita</taxon>
        <taxon>Aculeata</taxon>
        <taxon>Formicoidea</taxon>
        <taxon>Formicidae</taxon>
        <taxon>Myrmicinae</taxon>
        <taxon>Atta</taxon>
    </lineage>
</organism>
<protein>
    <submittedName>
        <fullName evidence="1">Uncharacterized protein</fullName>
    </submittedName>
</protein>
<feature type="non-terminal residue" evidence="1">
    <location>
        <position position="1"/>
    </location>
</feature>
<name>A0A195BHX2_9HYME</name>
<keyword evidence="2" id="KW-1185">Reference proteome</keyword>
<evidence type="ECO:0000313" key="1">
    <source>
        <dbReference type="EMBL" id="KYM83879.1"/>
    </source>
</evidence>
<proteinExistence type="predicted"/>
<dbReference type="EMBL" id="KQ976476">
    <property type="protein sequence ID" value="KYM83879.1"/>
    <property type="molecule type" value="Genomic_DNA"/>
</dbReference>
<sequence>KRKEWPTVERNWYAWNDPLATAATKPCVTMPRLEGLTPPTVGHGNLCCDNRTHGSPPAHAIAHTYVHPRVQQIQITRNANSYLLISRACEAAGWPILFYELTIFDDSVARHTSVFTDCRFMNKVDAQASAQAVCGFTISQPFIYLRVD</sequence>
<reference evidence="1 2" key="1">
    <citation type="submission" date="2015-09" db="EMBL/GenBank/DDBJ databases">
        <title>Atta colombica WGS genome.</title>
        <authorList>
            <person name="Nygaard S."/>
            <person name="Hu H."/>
            <person name="Boomsma J."/>
            <person name="Zhang G."/>
        </authorList>
    </citation>
    <scope>NUCLEOTIDE SEQUENCE [LARGE SCALE GENOMIC DNA]</scope>
    <source>
        <strain evidence="1">Treedump-2</strain>
        <tissue evidence="1">Whole body</tissue>
    </source>
</reference>
<gene>
    <name evidence="1" type="ORF">ALC53_05739</name>
</gene>
<accession>A0A195BHX2</accession>
<dbReference type="AlphaFoldDB" id="A0A195BHX2"/>
<dbReference type="Proteomes" id="UP000078540">
    <property type="component" value="Unassembled WGS sequence"/>
</dbReference>
<evidence type="ECO:0000313" key="2">
    <source>
        <dbReference type="Proteomes" id="UP000078540"/>
    </source>
</evidence>